<dbReference type="EMBL" id="JACHNU010000002">
    <property type="protein sequence ID" value="MBB4662540.1"/>
    <property type="molecule type" value="Genomic_DNA"/>
</dbReference>
<comment type="caution">
    <text evidence="2">The sequence shown here is derived from an EMBL/GenBank/DDBJ whole genome shotgun (WGS) entry which is preliminary data.</text>
</comment>
<feature type="domain" description="HTH merR-type" evidence="1">
    <location>
        <begin position="19"/>
        <end position="83"/>
    </location>
</feature>
<dbReference type="Gene3D" id="1.10.1660.10">
    <property type="match status" value="1"/>
</dbReference>
<dbReference type="Proteomes" id="UP000585272">
    <property type="component" value="Unassembled WGS sequence"/>
</dbReference>
<dbReference type="AlphaFoldDB" id="A0A840IF22"/>
<dbReference type="GO" id="GO:0003677">
    <property type="term" value="F:DNA binding"/>
    <property type="evidence" value="ECO:0007669"/>
    <property type="project" value="InterPro"/>
</dbReference>
<dbReference type="Pfam" id="PF13411">
    <property type="entry name" value="MerR_1"/>
    <property type="match status" value="1"/>
</dbReference>
<sequence length="383" mass="40091">MDKTGQGGEIGGHTVSATEFAGLTGVSRERLRTWERRFGFPRPARVGDGPRRYALSDAGRVVAVRRAAEQGVPLARAIEDAGHEPAPAVTEMTLAAMVAAAPTPALVVGGPQPLRILYANMPLRLLPDDGAGTEFDTLPWFPGSDLERTLQTLFASDAPALECTHPPWSGEAGASRSLAYRLPLAAGAPPTVAVIGIDRAQDRRTRRDLTAARAELARIRVREARQSRWLALAAALADRFQHEAGDAVLGSITDTLVRRLSAVDAGIAVYMAGELALGTSSRGLLGPRMVPVTGYADLGALMHAGSPGWLSAAAGGAFGAPAGLHSLAVPITVVGERLGMLLLVFDEPTEIDDDARQLLSVVSAGLGFTLLRELLLKSGRGGG</sequence>
<dbReference type="PROSITE" id="PS50937">
    <property type="entry name" value="HTH_MERR_2"/>
    <property type="match status" value="1"/>
</dbReference>
<evidence type="ECO:0000313" key="3">
    <source>
        <dbReference type="Proteomes" id="UP000585272"/>
    </source>
</evidence>
<dbReference type="SUPFAM" id="SSF46955">
    <property type="entry name" value="Putative DNA-binding domain"/>
    <property type="match status" value="1"/>
</dbReference>
<dbReference type="RefSeq" id="WP_183341782.1">
    <property type="nucleotide sequence ID" value="NZ_JACHNU010000002.1"/>
</dbReference>
<reference evidence="2 3" key="1">
    <citation type="submission" date="2020-08" db="EMBL/GenBank/DDBJ databases">
        <title>Genomic Encyclopedia of Archaeal and Bacterial Type Strains, Phase II (KMG-II): from individual species to whole genera.</title>
        <authorList>
            <person name="Goeker M."/>
        </authorList>
    </citation>
    <scope>NUCLEOTIDE SEQUENCE [LARGE SCALE GENOMIC DNA]</scope>
    <source>
        <strain evidence="2 3">DSM 23288</strain>
    </source>
</reference>
<protein>
    <recommendedName>
        <fullName evidence="1">HTH merR-type domain-containing protein</fullName>
    </recommendedName>
</protein>
<proteinExistence type="predicted"/>
<dbReference type="InterPro" id="IPR000551">
    <property type="entry name" value="MerR-type_HTH_dom"/>
</dbReference>
<evidence type="ECO:0000313" key="2">
    <source>
        <dbReference type="EMBL" id="MBB4662540.1"/>
    </source>
</evidence>
<name>A0A840IF22_9ACTN</name>
<dbReference type="GO" id="GO:0006355">
    <property type="term" value="P:regulation of DNA-templated transcription"/>
    <property type="evidence" value="ECO:0007669"/>
    <property type="project" value="InterPro"/>
</dbReference>
<accession>A0A840IF22</accession>
<evidence type="ECO:0000259" key="1">
    <source>
        <dbReference type="PROSITE" id="PS50937"/>
    </source>
</evidence>
<dbReference type="InterPro" id="IPR009061">
    <property type="entry name" value="DNA-bd_dom_put_sf"/>
</dbReference>
<dbReference type="SMART" id="SM00422">
    <property type="entry name" value="HTH_MERR"/>
    <property type="match status" value="1"/>
</dbReference>
<keyword evidence="3" id="KW-1185">Reference proteome</keyword>
<gene>
    <name evidence="2" type="ORF">BDZ31_002126</name>
</gene>
<organism evidence="2 3">
    <name type="scientific">Conexibacter arvalis</name>
    <dbReference type="NCBI Taxonomy" id="912552"/>
    <lineage>
        <taxon>Bacteria</taxon>
        <taxon>Bacillati</taxon>
        <taxon>Actinomycetota</taxon>
        <taxon>Thermoleophilia</taxon>
        <taxon>Solirubrobacterales</taxon>
        <taxon>Conexibacteraceae</taxon>
        <taxon>Conexibacter</taxon>
    </lineage>
</organism>